<dbReference type="AlphaFoldDB" id="A0A0B6YUG9"/>
<gene>
    <name evidence="1" type="primary">ORF35277</name>
</gene>
<protein>
    <submittedName>
        <fullName evidence="1">Uncharacterized protein</fullName>
    </submittedName>
</protein>
<reference evidence="1" key="1">
    <citation type="submission" date="2014-12" db="EMBL/GenBank/DDBJ databases">
        <title>Insight into the proteome of Arion vulgaris.</title>
        <authorList>
            <person name="Aradska J."/>
            <person name="Bulat T."/>
            <person name="Smidak R."/>
            <person name="Sarate P."/>
            <person name="Gangsoo J."/>
            <person name="Sialana F."/>
            <person name="Bilban M."/>
            <person name="Lubec G."/>
        </authorList>
    </citation>
    <scope>NUCLEOTIDE SEQUENCE</scope>
    <source>
        <tissue evidence="1">Skin</tissue>
    </source>
</reference>
<proteinExistence type="predicted"/>
<sequence length="74" mass="8556">FDSDHDAFAIKRGQRMEKAKSQWSSLTKFNDRMTEQREIFQSILNNTAAKFTIDGTEMGIRVPGLLLRECSKEM</sequence>
<feature type="non-terminal residue" evidence="1">
    <location>
        <position position="74"/>
    </location>
</feature>
<accession>A0A0B6YUG9</accession>
<evidence type="ECO:0000313" key="1">
    <source>
        <dbReference type="EMBL" id="CEK59135.1"/>
    </source>
</evidence>
<feature type="non-terminal residue" evidence="1">
    <location>
        <position position="1"/>
    </location>
</feature>
<organism evidence="1">
    <name type="scientific">Arion vulgaris</name>
    <dbReference type="NCBI Taxonomy" id="1028688"/>
    <lineage>
        <taxon>Eukaryota</taxon>
        <taxon>Metazoa</taxon>
        <taxon>Spiralia</taxon>
        <taxon>Lophotrochozoa</taxon>
        <taxon>Mollusca</taxon>
        <taxon>Gastropoda</taxon>
        <taxon>Heterobranchia</taxon>
        <taxon>Euthyneura</taxon>
        <taxon>Panpulmonata</taxon>
        <taxon>Eupulmonata</taxon>
        <taxon>Stylommatophora</taxon>
        <taxon>Helicina</taxon>
        <taxon>Arionoidea</taxon>
        <taxon>Arionidae</taxon>
        <taxon>Arion</taxon>
    </lineage>
</organism>
<name>A0A0B6YUG9_9EUPU</name>
<dbReference type="EMBL" id="HACG01012270">
    <property type="protein sequence ID" value="CEK59135.1"/>
    <property type="molecule type" value="Transcribed_RNA"/>
</dbReference>